<sequence length="149" mass="16518">MNIAVHFSTDITCQTPYFIGVFAQLISLDQRVWRRQSVNHRPRRLSLPRKLRISQQRLKPLLVQRAVWLQNAKTGEVDHAVGRSTAKRETASHVLTAGDKHAAVTGRAAEVGHGPAIDHDRWKACDYHCSAGADVADSCCAQGVDQDII</sequence>
<reference evidence="1 3" key="1">
    <citation type="submission" date="2018-04" db="EMBL/GenBank/DDBJ databases">
        <title>Draft genome sequence of Pseudomonas syringae pv. actinidiae biovar 1 strains isolated from kiwifruit in Kagawa prefecture.</title>
        <authorList>
            <person name="Tabuchi M."/>
            <person name="Saito M."/>
            <person name="Fujiwara S."/>
            <person name="Sasa N."/>
            <person name="Akimitsu K."/>
            <person name="Gomi K."/>
            <person name="Konishi-Sugita S."/>
            <person name="Hamano K."/>
            <person name="Kataoka I."/>
        </authorList>
    </citation>
    <scope>NUCLEOTIDE SEQUENCE [LARGE SCALE GENOMIC DNA]</scope>
    <source>
        <strain evidence="1 3">MAFF212206</strain>
    </source>
</reference>
<comment type="caution">
    <text evidence="1">The sequence shown here is derived from an EMBL/GenBank/DDBJ whole genome shotgun (WGS) entry which is preliminary data.</text>
</comment>
<dbReference type="Proteomes" id="UP000248291">
    <property type="component" value="Unassembled WGS sequence"/>
</dbReference>
<protein>
    <submittedName>
        <fullName evidence="1">Uncharacterized protein</fullName>
    </submittedName>
</protein>
<reference evidence="2 4" key="2">
    <citation type="submission" date="2018-04" db="EMBL/GenBank/DDBJ databases">
        <title>Draft genome sequence of Pseudomonas syringae pv. actinidiae biovar 3 strains isolated from kiwifruit in Kagawa prefecture.</title>
        <authorList>
            <person name="Tabuchi M."/>
            <person name="Saito M."/>
            <person name="Fujiwara S."/>
            <person name="Sasa N."/>
            <person name="Akimitsu K."/>
            <person name="Gomi K."/>
            <person name="Konishi-Sugita S."/>
            <person name="Hamano K."/>
            <person name="Kataoka I."/>
        </authorList>
    </citation>
    <scope>NUCLEOTIDE SEQUENCE [LARGE SCALE GENOMIC DNA]</scope>
    <source>
        <strain evidence="2 4">MAFF212211</strain>
    </source>
</reference>
<dbReference type="EMBL" id="BGKA01000093">
    <property type="protein sequence ID" value="GBH16901.1"/>
    <property type="molecule type" value="Genomic_DNA"/>
</dbReference>
<name>A0A2V0Q8V7_PSESF</name>
<evidence type="ECO:0000313" key="2">
    <source>
        <dbReference type="EMBL" id="GBH16901.1"/>
    </source>
</evidence>
<dbReference type="EMBL" id="BGJZ01000118">
    <property type="protein sequence ID" value="GBH09181.1"/>
    <property type="molecule type" value="Genomic_DNA"/>
</dbReference>
<organism evidence="1 3">
    <name type="scientific">Pseudomonas syringae pv. actinidiae</name>
    <dbReference type="NCBI Taxonomy" id="103796"/>
    <lineage>
        <taxon>Bacteria</taxon>
        <taxon>Pseudomonadati</taxon>
        <taxon>Pseudomonadota</taxon>
        <taxon>Gammaproteobacteria</taxon>
        <taxon>Pseudomonadales</taxon>
        <taxon>Pseudomonadaceae</taxon>
        <taxon>Pseudomonas</taxon>
        <taxon>Pseudomonas syringae</taxon>
    </lineage>
</organism>
<evidence type="ECO:0000313" key="3">
    <source>
        <dbReference type="Proteomes" id="UP000247480"/>
    </source>
</evidence>
<gene>
    <name evidence="1" type="ORF">KPSA1_02575</name>
    <name evidence="2" type="ORF">KPSA3_02859</name>
</gene>
<dbReference type="AlphaFoldDB" id="A0A2V0Q8V7"/>
<dbReference type="Proteomes" id="UP000247480">
    <property type="component" value="Unassembled WGS sequence"/>
</dbReference>
<evidence type="ECO:0000313" key="1">
    <source>
        <dbReference type="EMBL" id="GBH09181.1"/>
    </source>
</evidence>
<evidence type="ECO:0000313" key="4">
    <source>
        <dbReference type="Proteomes" id="UP000248291"/>
    </source>
</evidence>
<accession>A0A2V0Q8V7</accession>
<proteinExistence type="predicted"/>